<evidence type="ECO:0000256" key="1">
    <source>
        <dbReference type="SAM" id="Phobius"/>
    </source>
</evidence>
<proteinExistence type="predicted"/>
<protein>
    <submittedName>
        <fullName evidence="2">Uncharacterized protein</fullName>
    </submittedName>
</protein>
<accession>A0A6S6TVT9</accession>
<reference evidence="2" key="1">
    <citation type="submission" date="2020-01" db="EMBL/GenBank/DDBJ databases">
        <authorList>
            <person name="Meier V. D."/>
            <person name="Meier V D."/>
        </authorList>
    </citation>
    <scope>NUCLEOTIDE SEQUENCE</scope>
    <source>
        <strain evidence="2">HLG_WM_MAG_08</strain>
    </source>
</reference>
<evidence type="ECO:0000313" key="2">
    <source>
        <dbReference type="EMBL" id="CAA6820860.1"/>
    </source>
</evidence>
<dbReference type="EMBL" id="CACVAV010000320">
    <property type="protein sequence ID" value="CAA6820860.1"/>
    <property type="molecule type" value="Genomic_DNA"/>
</dbReference>
<keyword evidence="1" id="KW-1133">Transmembrane helix</keyword>
<dbReference type="AlphaFoldDB" id="A0A6S6TVT9"/>
<gene>
    <name evidence="2" type="ORF">HELGO_WM21998</name>
</gene>
<keyword evidence="1" id="KW-0472">Membrane</keyword>
<name>A0A6S6TVT9_9GAMM</name>
<organism evidence="2">
    <name type="scientific">uncultured Thiotrichaceae bacterium</name>
    <dbReference type="NCBI Taxonomy" id="298394"/>
    <lineage>
        <taxon>Bacteria</taxon>
        <taxon>Pseudomonadati</taxon>
        <taxon>Pseudomonadota</taxon>
        <taxon>Gammaproteobacteria</taxon>
        <taxon>Thiotrichales</taxon>
        <taxon>Thiotrichaceae</taxon>
        <taxon>environmental samples</taxon>
    </lineage>
</organism>
<sequence length="85" mass="9437">KLVDINTRFYTASIAEAVAAIECEDLAHERVWLDPSLTEDEVNEINGHTLAFKKGHKRVDRAYLLVGGIGLLLLLFIMLGGVWSV</sequence>
<feature type="transmembrane region" description="Helical" evidence="1">
    <location>
        <begin position="62"/>
        <end position="83"/>
    </location>
</feature>
<feature type="non-terminal residue" evidence="2">
    <location>
        <position position="1"/>
    </location>
</feature>
<keyword evidence="1" id="KW-0812">Transmembrane</keyword>